<evidence type="ECO:0000256" key="1">
    <source>
        <dbReference type="ARBA" id="ARBA00004141"/>
    </source>
</evidence>
<dbReference type="EMBL" id="QSFD01000001">
    <property type="protein sequence ID" value="RHA20647.1"/>
    <property type="molecule type" value="Genomic_DNA"/>
</dbReference>
<dbReference type="GO" id="GO:0015293">
    <property type="term" value="F:symporter activity"/>
    <property type="evidence" value="ECO:0007669"/>
    <property type="project" value="UniProtKB-KW"/>
</dbReference>
<feature type="transmembrane region" description="Helical" evidence="7">
    <location>
        <begin position="144"/>
        <end position="163"/>
    </location>
</feature>
<dbReference type="InterPro" id="IPR000175">
    <property type="entry name" value="Na/ntran_symport"/>
</dbReference>
<accession>A0A413RCU5</accession>
<evidence type="ECO:0000256" key="4">
    <source>
        <dbReference type="ARBA" id="ARBA00022989"/>
    </source>
</evidence>
<feature type="transmembrane region" description="Helical" evidence="7">
    <location>
        <begin position="306"/>
        <end position="327"/>
    </location>
</feature>
<feature type="transmembrane region" description="Helical" evidence="7">
    <location>
        <begin position="175"/>
        <end position="195"/>
    </location>
</feature>
<dbReference type="NCBIfam" id="NF037979">
    <property type="entry name" value="Na_transp"/>
    <property type="match status" value="1"/>
</dbReference>
<protein>
    <recommendedName>
        <fullName evidence="6">Transporter</fullName>
    </recommendedName>
</protein>
<feature type="transmembrane region" description="Helical" evidence="7">
    <location>
        <begin position="42"/>
        <end position="63"/>
    </location>
</feature>
<name>A0A413RCU5_9FIRM</name>
<dbReference type="SUPFAM" id="SSF161070">
    <property type="entry name" value="SNF-like"/>
    <property type="match status" value="1"/>
</dbReference>
<dbReference type="Pfam" id="PF00209">
    <property type="entry name" value="SNF"/>
    <property type="match status" value="2"/>
</dbReference>
<dbReference type="PROSITE" id="PS00610">
    <property type="entry name" value="NA_NEUROTRAN_SYMP_1"/>
    <property type="match status" value="1"/>
</dbReference>
<gene>
    <name evidence="8" type="ORF">DW944_00320</name>
</gene>
<keyword evidence="3 6" id="KW-0812">Transmembrane</keyword>
<feature type="transmembrane region" description="Helical" evidence="7">
    <location>
        <begin position="257"/>
        <end position="281"/>
    </location>
</feature>
<comment type="subcellular location">
    <subcellularLocation>
        <location evidence="1">Membrane</location>
        <topology evidence="1">Multi-pass membrane protein</topology>
    </subcellularLocation>
</comment>
<evidence type="ECO:0000256" key="3">
    <source>
        <dbReference type="ARBA" id="ARBA00022692"/>
    </source>
</evidence>
<evidence type="ECO:0000313" key="8">
    <source>
        <dbReference type="EMBL" id="RHA20647.1"/>
    </source>
</evidence>
<sequence>MEREKFKSRLGFILISAGCAIGIGNVWRFPYVVGNNGGGCFVLFYVLFLVILGLPILTMEFSVGRASQQSIARAFTTLEKKGQFWHLHGYIGMAGNYILMMFYTTVAGWMLKYFFDTAKGDFIGATTSQVKDHFTDMNSVPSEMIFWTVVVIIIGFLVCSLGLQNGVEKISKGMMIALLVIMAVLAINSIFLKGASKGLYFYLVPDFQQIKNIGLINVLVAAMNQAFFTLSIGMGSMTIFGSYLSKDHSLLGESINIVALDTFVAIVSGLIIFPSCFAFGVNPDHGPSLIFVTLPNIFIKMPGGRIIGSCFFIFMAFAAFSTVIAVFENIMSSCMDLWGWGRKKTALINTILIIIGSIPCVLGFNILSGFHPLGKGTNVMDLEDFLVSNLILPIGSLIYTLFCTSKYGWGWDNYLKEVNTGNGLKVPGKIRFYCKWILPLVTLFIIVNGLISVFNK</sequence>
<proteinExistence type="inferred from homology"/>
<feature type="transmembrane region" description="Helical" evidence="7">
    <location>
        <begin position="432"/>
        <end position="454"/>
    </location>
</feature>
<dbReference type="PROSITE" id="PS50267">
    <property type="entry name" value="NA_NEUROTRAN_SYMP_3"/>
    <property type="match status" value="1"/>
</dbReference>
<evidence type="ECO:0000256" key="7">
    <source>
        <dbReference type="SAM" id="Phobius"/>
    </source>
</evidence>
<dbReference type="RefSeq" id="WP_117969207.1">
    <property type="nucleotide sequence ID" value="NZ_QSFD01000001.1"/>
</dbReference>
<dbReference type="CDD" id="cd10336">
    <property type="entry name" value="SLC6sbd_Tyt1-Like"/>
    <property type="match status" value="1"/>
</dbReference>
<keyword evidence="9" id="KW-1185">Reference proteome</keyword>
<evidence type="ECO:0000256" key="6">
    <source>
        <dbReference type="RuleBase" id="RU003732"/>
    </source>
</evidence>
<dbReference type="InterPro" id="IPR047218">
    <property type="entry name" value="YocR/YhdH-like"/>
</dbReference>
<dbReference type="PANTHER" id="PTHR42948:SF1">
    <property type="entry name" value="TRANSPORTER"/>
    <property type="match status" value="1"/>
</dbReference>
<feature type="transmembrane region" description="Helical" evidence="7">
    <location>
        <begin position="84"/>
        <end position="103"/>
    </location>
</feature>
<evidence type="ECO:0000313" key="9">
    <source>
        <dbReference type="Proteomes" id="UP000284779"/>
    </source>
</evidence>
<dbReference type="PRINTS" id="PR00176">
    <property type="entry name" value="NANEUSMPORT"/>
</dbReference>
<reference evidence="8 9" key="1">
    <citation type="submission" date="2018-08" db="EMBL/GenBank/DDBJ databases">
        <title>A genome reference for cultivated species of the human gut microbiota.</title>
        <authorList>
            <person name="Zou Y."/>
            <person name="Xue W."/>
            <person name="Luo G."/>
        </authorList>
    </citation>
    <scope>NUCLEOTIDE SEQUENCE [LARGE SCALE GENOMIC DNA]</scope>
    <source>
        <strain evidence="8 9">AM44-11BH</strain>
    </source>
</reference>
<organism evidence="8 9">
    <name type="scientific">Eubacterium ventriosum</name>
    <dbReference type="NCBI Taxonomy" id="39496"/>
    <lineage>
        <taxon>Bacteria</taxon>
        <taxon>Bacillati</taxon>
        <taxon>Bacillota</taxon>
        <taxon>Clostridia</taxon>
        <taxon>Eubacteriales</taxon>
        <taxon>Eubacteriaceae</taxon>
        <taxon>Eubacterium</taxon>
    </lineage>
</organism>
<dbReference type="PANTHER" id="PTHR42948">
    <property type="entry name" value="TRANSPORTER"/>
    <property type="match status" value="1"/>
</dbReference>
<feature type="transmembrane region" description="Helical" evidence="7">
    <location>
        <begin position="390"/>
        <end position="411"/>
    </location>
</feature>
<dbReference type="InterPro" id="IPR037272">
    <property type="entry name" value="SNS_sf"/>
</dbReference>
<dbReference type="AlphaFoldDB" id="A0A413RCU5"/>
<feature type="transmembrane region" description="Helical" evidence="7">
    <location>
        <begin position="215"/>
        <end position="245"/>
    </location>
</feature>
<feature type="transmembrane region" description="Helical" evidence="7">
    <location>
        <begin position="12"/>
        <end position="30"/>
    </location>
</feature>
<keyword evidence="2 6" id="KW-0813">Transport</keyword>
<feature type="transmembrane region" description="Helical" evidence="7">
    <location>
        <begin position="347"/>
        <end position="370"/>
    </location>
</feature>
<evidence type="ECO:0000256" key="5">
    <source>
        <dbReference type="ARBA" id="ARBA00023136"/>
    </source>
</evidence>
<keyword evidence="4 7" id="KW-1133">Transmembrane helix</keyword>
<keyword evidence="6" id="KW-0769">Symport</keyword>
<comment type="caution">
    <text evidence="8">The sequence shown here is derived from an EMBL/GenBank/DDBJ whole genome shotgun (WGS) entry which is preliminary data.</text>
</comment>
<keyword evidence="5 7" id="KW-0472">Membrane</keyword>
<comment type="similarity">
    <text evidence="6">Belongs to the sodium:neurotransmitter symporter (SNF) (TC 2.A.22) family.</text>
</comment>
<dbReference type="GO" id="GO:0016020">
    <property type="term" value="C:membrane"/>
    <property type="evidence" value="ECO:0007669"/>
    <property type="project" value="UniProtKB-SubCell"/>
</dbReference>
<evidence type="ECO:0000256" key="2">
    <source>
        <dbReference type="ARBA" id="ARBA00022448"/>
    </source>
</evidence>
<dbReference type="Proteomes" id="UP000284779">
    <property type="component" value="Unassembled WGS sequence"/>
</dbReference>